<feature type="coiled-coil region" evidence="4">
    <location>
        <begin position="687"/>
        <end position="714"/>
    </location>
</feature>
<evidence type="ECO:0000256" key="1">
    <source>
        <dbReference type="ARBA" id="ARBA00004123"/>
    </source>
</evidence>
<dbReference type="InterPro" id="IPR037197">
    <property type="entry name" value="WWE_dom_sf"/>
</dbReference>
<dbReference type="PROSITE" id="PS50918">
    <property type="entry name" value="WWE"/>
    <property type="match status" value="1"/>
</dbReference>
<dbReference type="Proteomes" id="UP001445076">
    <property type="component" value="Unassembled WGS sequence"/>
</dbReference>
<evidence type="ECO:0000259" key="6">
    <source>
        <dbReference type="PROSITE" id="PS50918"/>
    </source>
</evidence>
<feature type="region of interest" description="Disordered" evidence="5">
    <location>
        <begin position="1"/>
        <end position="30"/>
    </location>
</feature>
<dbReference type="SUPFAM" id="SSF117839">
    <property type="entry name" value="WWE domain"/>
    <property type="match status" value="1"/>
</dbReference>
<evidence type="ECO:0000256" key="3">
    <source>
        <dbReference type="ARBA" id="ARBA00024347"/>
    </source>
</evidence>
<feature type="region of interest" description="Disordered" evidence="5">
    <location>
        <begin position="367"/>
        <end position="402"/>
    </location>
</feature>
<proteinExistence type="inferred from homology"/>
<dbReference type="InterPro" id="IPR051712">
    <property type="entry name" value="ARTD-AVP"/>
</dbReference>
<feature type="compositionally biased region" description="Polar residues" evidence="5">
    <location>
        <begin position="1082"/>
        <end position="1092"/>
    </location>
</feature>
<protein>
    <recommendedName>
        <fullName evidence="6">WWE domain-containing protein</fullName>
    </recommendedName>
</protein>
<dbReference type="PANTHER" id="PTHR45740:SF6">
    <property type="entry name" value="PROTEIN MONO-ADP-RIBOSYLTRANSFERASE PARP12"/>
    <property type="match status" value="1"/>
</dbReference>
<keyword evidence="8" id="KW-1185">Reference proteome</keyword>
<evidence type="ECO:0000256" key="4">
    <source>
        <dbReference type="SAM" id="Coils"/>
    </source>
</evidence>
<dbReference type="Pfam" id="PF02825">
    <property type="entry name" value="WWE"/>
    <property type="match status" value="1"/>
</dbReference>
<evidence type="ECO:0000256" key="5">
    <source>
        <dbReference type="SAM" id="MobiDB-lite"/>
    </source>
</evidence>
<feature type="compositionally biased region" description="Low complexity" evidence="5">
    <location>
        <begin position="375"/>
        <end position="386"/>
    </location>
</feature>
<name>A0AAW0YJS3_CHEQU</name>
<dbReference type="GO" id="GO:1990404">
    <property type="term" value="F:NAD+-protein mono-ADP-ribosyltransferase activity"/>
    <property type="evidence" value="ECO:0007669"/>
    <property type="project" value="TreeGrafter"/>
</dbReference>
<sequence length="1176" mass="134001">MLEEDVYYTSTKEEDTEEEEEDTTATARNLKVRNDNSKWSGRGNLTTPHGLSVTTWDCWVKHNNWQPSSENYHQPVPRCSTRVTPHLLVTTLAEFPYLSATLQELEEEKLLEPLSVQEIISQHEDIFSFNGNVVQLTPCVSICSAHSGPVGCQVSSCNNVHICPKYVKDWCSDKSCPLGHNWHTSRNMRVLSRLYLEMLTFVTLKKLFRSTCRKALNGVEGQLDVCRGYNEGGCGQSDCGALHVCLSFLKGLKGCSDDVCQLNHNLLSPDCCQLLKAHGFSTNEAPRDIVMALFSTNPTFAGLAKDLQPITALKNTRDDRVMEEDQCDPLWSLSEDCSWNKNEEDGVEYYSEDEDKWGARKTENWRECVPSKPGQSQQSQSYCGGSEDTEEKNWRQNSRQDKSPRYNWSTVFNRKYQTQCDENVYSVKLTPRLLVDYLVGYPKFSASLSELIKDKGLHLLKLQEVVLQNKRIFNLNNSLVQLKPQVNICEAHSSPDGCHKDFPCSDLHICPGYVTGSCQENMCSLGHKWSVNHNKTILQALFIDWLPSRILMKLIRLNMKSSHACQLGVCRGYNEGGCSQSDCEALHICLSFVLGFTRCSIENCQLNHDLLSPKCCQLLKTNGFSTNETLRDIVIALLSANPTLTKDEQSNSGQNKNDKTIKHPLKIKTCEKEIHKYSMNVEKKTMIQNVGKKSADMKANVEDFKNEVRLYSNESKVKSDILTNTEHGSKTSEMYNIPSKAEIHKCSLNVENKTVIQNGGKKTVDMKANVEDFKNEVRLYSNESKVKSDILTNTEHGSKTSDIQAKLTLCMPADSTKTIAVKNFRTTRWSHDLRGDVSIPEICYYSVEKKCMYEKSGCQRLHSKQHFYWQVSKQRSHWMNLHLSQVISLERAYCDPSQAGVNLPCLDSGNLEVPFMALNILLGRDILYADFKAMNLTNSSKTKILYIRRLCTEAVSDQIIKASCYTWYFLDNYNKWIPYGKVDTSGETKFISNITSDYIEKHYLQSPSGSFAFKNSKFSYILDLNKMLQINQMTKNSRQVIRRPEMHLDRIKGSQNKPKDSRSQTRYDSYFCPQQIQTYNSGSCSANNNDDTLTSREEQTRMARPVKPSKPEWLKQTSRPKIDNSNAMTSSTQLINMFHVTGGIQQTKRLDTMTSRPLYTRTGNTYENSLIKEYIE</sequence>
<feature type="compositionally biased region" description="Acidic residues" evidence="5">
    <location>
        <begin position="14"/>
        <end position="23"/>
    </location>
</feature>
<gene>
    <name evidence="7" type="ORF">OTU49_002275</name>
</gene>
<organism evidence="7 8">
    <name type="scientific">Cherax quadricarinatus</name>
    <name type="common">Australian red claw crayfish</name>
    <dbReference type="NCBI Taxonomy" id="27406"/>
    <lineage>
        <taxon>Eukaryota</taxon>
        <taxon>Metazoa</taxon>
        <taxon>Ecdysozoa</taxon>
        <taxon>Arthropoda</taxon>
        <taxon>Crustacea</taxon>
        <taxon>Multicrustacea</taxon>
        <taxon>Malacostraca</taxon>
        <taxon>Eumalacostraca</taxon>
        <taxon>Eucarida</taxon>
        <taxon>Decapoda</taxon>
        <taxon>Pleocyemata</taxon>
        <taxon>Astacidea</taxon>
        <taxon>Parastacoidea</taxon>
        <taxon>Parastacidae</taxon>
        <taxon>Cherax</taxon>
    </lineage>
</organism>
<keyword evidence="4" id="KW-0175">Coiled coil</keyword>
<dbReference type="GO" id="GO:0003950">
    <property type="term" value="F:NAD+ poly-ADP-ribosyltransferase activity"/>
    <property type="evidence" value="ECO:0007669"/>
    <property type="project" value="TreeGrafter"/>
</dbReference>
<dbReference type="EMBL" id="JARKIK010000003">
    <property type="protein sequence ID" value="KAK8753054.1"/>
    <property type="molecule type" value="Genomic_DNA"/>
</dbReference>
<dbReference type="InterPro" id="IPR004170">
    <property type="entry name" value="WWE_dom"/>
</dbReference>
<comment type="caution">
    <text evidence="7">The sequence shown here is derived from an EMBL/GenBank/DDBJ whole genome shotgun (WGS) entry which is preliminary data.</text>
</comment>
<dbReference type="PANTHER" id="PTHR45740">
    <property type="entry name" value="POLY [ADP-RIBOSE] POLYMERASE"/>
    <property type="match status" value="1"/>
</dbReference>
<comment type="similarity">
    <text evidence="3">Belongs to the ARTD/PARP family.</text>
</comment>
<reference evidence="7 8" key="1">
    <citation type="journal article" date="2024" name="BMC Genomics">
        <title>Genome assembly of redclaw crayfish (Cherax quadricarinatus) provides insights into its immune adaptation and hypoxia tolerance.</title>
        <authorList>
            <person name="Liu Z."/>
            <person name="Zheng J."/>
            <person name="Li H."/>
            <person name="Fang K."/>
            <person name="Wang S."/>
            <person name="He J."/>
            <person name="Zhou D."/>
            <person name="Weng S."/>
            <person name="Chi M."/>
            <person name="Gu Z."/>
            <person name="He J."/>
            <person name="Li F."/>
            <person name="Wang M."/>
        </authorList>
    </citation>
    <scope>NUCLEOTIDE SEQUENCE [LARGE SCALE GENOMIC DNA]</scope>
    <source>
        <strain evidence="7">ZL_2023a</strain>
    </source>
</reference>
<evidence type="ECO:0000313" key="7">
    <source>
        <dbReference type="EMBL" id="KAK8753054.1"/>
    </source>
</evidence>
<evidence type="ECO:0000256" key="2">
    <source>
        <dbReference type="ARBA" id="ARBA00023242"/>
    </source>
</evidence>
<accession>A0AAW0YJS3</accession>
<comment type="subcellular location">
    <subcellularLocation>
        <location evidence="1">Nucleus</location>
    </subcellularLocation>
</comment>
<dbReference type="AlphaFoldDB" id="A0AAW0YJS3"/>
<keyword evidence="2" id="KW-0539">Nucleus</keyword>
<feature type="domain" description="WWE" evidence="6">
    <location>
        <begin position="953"/>
        <end position="1042"/>
    </location>
</feature>
<dbReference type="Gene3D" id="3.30.720.50">
    <property type="match status" value="1"/>
</dbReference>
<feature type="compositionally biased region" description="Basic and acidic residues" evidence="5">
    <location>
        <begin position="391"/>
        <end position="402"/>
    </location>
</feature>
<feature type="region of interest" description="Disordered" evidence="5">
    <location>
        <begin position="1082"/>
        <end position="1116"/>
    </location>
</feature>
<evidence type="ECO:0000313" key="8">
    <source>
        <dbReference type="Proteomes" id="UP001445076"/>
    </source>
</evidence>
<dbReference type="GO" id="GO:0005634">
    <property type="term" value="C:nucleus"/>
    <property type="evidence" value="ECO:0007669"/>
    <property type="project" value="UniProtKB-SubCell"/>
</dbReference>